<name>A0A4R3TM26_9FIRM</name>
<dbReference type="Gene3D" id="1.10.101.10">
    <property type="entry name" value="PGBD-like superfamily/PGBD"/>
    <property type="match status" value="1"/>
</dbReference>
<evidence type="ECO:0000313" key="3">
    <source>
        <dbReference type="Proteomes" id="UP000295773"/>
    </source>
</evidence>
<dbReference type="RefSeq" id="WP_132223877.1">
    <property type="nucleotide sequence ID" value="NZ_JANKBG010000003.1"/>
</dbReference>
<sequence>MTQETFSPVAQACIRIYRKQQNILVFEDFLLSDAYGMTSWIPLYVDGKNPVEYLVDIRIGNYRNLQQKVILYANERSCLLTLMRTNTQKGNTHQVTKDCLCFAHDPPVSCFPAGVFQPVISKLMHLLSEKMNPTSSDEQLEAAIMKLLSLQEQDSTTDEGGKAATATYCFYPDLLAKAVHYFNAYSNQKNPITALSDEQKKTYRLQFQQQYHIISSFHQALPIIAKQNGQWNHDSMEALLAFHRYWHLPCMDHLTPFTIQWAYELAFTIMQHTAGSLPLFTPLSIAATEQLNTLTEKLNILHAYYPTIPYCAMEDAQTTRQAIKSFQRLLGLPVNGILDETQWQLIKQMCKELEVYEKAISP</sequence>
<dbReference type="Pfam" id="PF01471">
    <property type="entry name" value="PG_binding_1"/>
    <property type="match status" value="1"/>
</dbReference>
<dbReference type="InterPro" id="IPR036366">
    <property type="entry name" value="PGBDSf"/>
</dbReference>
<dbReference type="InterPro" id="IPR036365">
    <property type="entry name" value="PGBD-like_sf"/>
</dbReference>
<protein>
    <submittedName>
        <fullName evidence="2">Putative peptidoglycan binding protein</fullName>
    </submittedName>
</protein>
<dbReference type="EMBL" id="SMBP01000003">
    <property type="protein sequence ID" value="TCU62685.1"/>
    <property type="molecule type" value="Genomic_DNA"/>
</dbReference>
<feature type="domain" description="Peptidoglycan binding-like" evidence="1">
    <location>
        <begin position="315"/>
        <end position="345"/>
    </location>
</feature>
<keyword evidence="3" id="KW-1185">Reference proteome</keyword>
<evidence type="ECO:0000313" key="2">
    <source>
        <dbReference type="EMBL" id="TCU62685.1"/>
    </source>
</evidence>
<dbReference type="SUPFAM" id="SSF47090">
    <property type="entry name" value="PGBD-like"/>
    <property type="match status" value="1"/>
</dbReference>
<evidence type="ECO:0000259" key="1">
    <source>
        <dbReference type="Pfam" id="PF01471"/>
    </source>
</evidence>
<accession>A0A4R3TM26</accession>
<reference evidence="2 3" key="1">
    <citation type="submission" date="2019-03" db="EMBL/GenBank/DDBJ databases">
        <title>Genomic Encyclopedia of Type Strains, Phase IV (KMG-IV): sequencing the most valuable type-strain genomes for metagenomic binning, comparative biology and taxonomic classification.</title>
        <authorList>
            <person name="Goeker M."/>
        </authorList>
    </citation>
    <scope>NUCLEOTIDE SEQUENCE [LARGE SCALE GENOMIC DNA]</scope>
    <source>
        <strain evidence="2 3">DSM 29481</strain>
    </source>
</reference>
<dbReference type="Proteomes" id="UP000295773">
    <property type="component" value="Unassembled WGS sequence"/>
</dbReference>
<dbReference type="InterPro" id="IPR002477">
    <property type="entry name" value="Peptidoglycan-bd-like"/>
</dbReference>
<gene>
    <name evidence="2" type="ORF">EDD61_10398</name>
</gene>
<dbReference type="AlphaFoldDB" id="A0A4R3TM26"/>
<comment type="caution">
    <text evidence="2">The sequence shown here is derived from an EMBL/GenBank/DDBJ whole genome shotgun (WGS) entry which is preliminary data.</text>
</comment>
<organism evidence="2 3">
    <name type="scientific">Longicatena caecimuris</name>
    <dbReference type="NCBI Taxonomy" id="1796635"/>
    <lineage>
        <taxon>Bacteria</taxon>
        <taxon>Bacillati</taxon>
        <taxon>Bacillota</taxon>
        <taxon>Erysipelotrichia</taxon>
        <taxon>Erysipelotrichales</taxon>
        <taxon>Erysipelotrichaceae</taxon>
        <taxon>Longicatena</taxon>
    </lineage>
</organism>
<proteinExistence type="predicted"/>